<dbReference type="Proteomes" id="UP000068243">
    <property type="component" value="Unassembled WGS sequence"/>
</dbReference>
<dbReference type="OrthoDB" id="10264956at2759"/>
<dbReference type="AlphaFoldDB" id="A0A100IS34"/>
<dbReference type="InterPro" id="IPR008594">
    <property type="entry name" value="DcpS/DCS2"/>
</dbReference>
<dbReference type="CDD" id="cd09271">
    <property type="entry name" value="RNase_H2-C"/>
    <property type="match status" value="1"/>
</dbReference>
<dbReference type="InterPro" id="IPR036265">
    <property type="entry name" value="HIT-like_sf"/>
</dbReference>
<dbReference type="VEuPathDB" id="FungiDB:M747DRAFT_368302"/>
<dbReference type="EMBL" id="BCMY01000019">
    <property type="protein sequence ID" value="GAQ46091.1"/>
    <property type="molecule type" value="Genomic_DNA"/>
</dbReference>
<dbReference type="VEuPathDB" id="FungiDB:ASPNIDRAFT2_1175517"/>
<dbReference type="GO" id="GO:0000932">
    <property type="term" value="C:P-body"/>
    <property type="evidence" value="ECO:0007669"/>
    <property type="project" value="TreeGrafter"/>
</dbReference>
<dbReference type="Pfam" id="PF08615">
    <property type="entry name" value="RNase_H2_suC"/>
    <property type="match status" value="1"/>
</dbReference>
<organism evidence="3 4">
    <name type="scientific">Aspergillus niger</name>
    <dbReference type="NCBI Taxonomy" id="5061"/>
    <lineage>
        <taxon>Eukaryota</taxon>
        <taxon>Fungi</taxon>
        <taxon>Dikarya</taxon>
        <taxon>Ascomycota</taxon>
        <taxon>Pezizomycotina</taxon>
        <taxon>Eurotiomycetes</taxon>
        <taxon>Eurotiomycetidae</taxon>
        <taxon>Eurotiales</taxon>
        <taxon>Aspergillaceae</taxon>
        <taxon>Aspergillus</taxon>
        <taxon>Aspergillus subgen. Circumdati</taxon>
    </lineage>
</organism>
<evidence type="ECO:0000256" key="2">
    <source>
        <dbReference type="SAM" id="MobiDB-lite"/>
    </source>
</evidence>
<proteinExistence type="inferred from homology"/>
<dbReference type="GO" id="GO:0000340">
    <property type="term" value="F:RNA 7-methylguanosine cap binding"/>
    <property type="evidence" value="ECO:0007669"/>
    <property type="project" value="TreeGrafter"/>
</dbReference>
<dbReference type="GO" id="GO:0005634">
    <property type="term" value="C:nucleus"/>
    <property type="evidence" value="ECO:0007669"/>
    <property type="project" value="TreeGrafter"/>
</dbReference>
<comment type="similarity">
    <text evidence="1">Belongs to the HIT family.</text>
</comment>
<reference evidence="4" key="1">
    <citation type="journal article" date="2016" name="Genome Announc.">
        <title>Draft genome sequence of Aspergillus niger strain An76.</title>
        <authorList>
            <person name="Gong W."/>
            <person name="Cheng Z."/>
            <person name="Zhang H."/>
            <person name="Liu L."/>
            <person name="Gao P."/>
            <person name="Wang L."/>
        </authorList>
    </citation>
    <scope>NUCLEOTIDE SEQUENCE [LARGE SCALE GENOMIC DNA]</scope>
    <source>
        <strain evidence="4">An76</strain>
    </source>
</reference>
<accession>A0A100IS34</accession>
<name>A0A100IS34_ASPNG</name>
<keyword evidence="3" id="KW-0378">Hydrolase</keyword>
<dbReference type="VEuPathDB" id="FungiDB:ATCC64974_51610"/>
<dbReference type="SUPFAM" id="SSF102860">
    <property type="entry name" value="mRNA decapping enzyme DcpS N-terminal domain"/>
    <property type="match status" value="1"/>
</dbReference>
<dbReference type="PANTHER" id="PTHR12978">
    <property type="entry name" value="HISTIDINE TRIAD HIT PROTEIN MEMBER"/>
    <property type="match status" value="1"/>
</dbReference>
<dbReference type="VEuPathDB" id="FungiDB:An02g13910"/>
<dbReference type="Pfam" id="PF11969">
    <property type="entry name" value="DcpS_C"/>
    <property type="match status" value="1"/>
</dbReference>
<dbReference type="Pfam" id="PF05652">
    <property type="entry name" value="DcpS"/>
    <property type="match status" value="1"/>
</dbReference>
<dbReference type="Gene3D" id="2.40.128.680">
    <property type="match status" value="1"/>
</dbReference>
<feature type="region of interest" description="Disordered" evidence="2">
    <location>
        <begin position="1"/>
        <end position="20"/>
    </location>
</feature>
<comment type="caution">
    <text evidence="3">The sequence shown here is derived from an EMBL/GenBank/DDBJ whole genome shotgun (WGS) entry which is preliminary data.</text>
</comment>
<dbReference type="VEuPathDB" id="FungiDB:ASPNIDRAFT2_1107261"/>
<dbReference type="PaxDb" id="5061-CADANGAP00002844"/>
<dbReference type="GO" id="GO:0016787">
    <property type="term" value="F:hydrolase activity"/>
    <property type="evidence" value="ECO:0007669"/>
    <property type="project" value="UniProtKB-KW"/>
</dbReference>
<dbReference type="Gene3D" id="3.30.428.10">
    <property type="entry name" value="HIT-like"/>
    <property type="match status" value="1"/>
</dbReference>
<dbReference type="VEuPathDB" id="FungiDB:M747DRAFT_275870"/>
<dbReference type="Gene3D" id="3.30.200.40">
    <property type="entry name" value="Scavenger mRNA decapping enzyme, N-terminal domain"/>
    <property type="match status" value="1"/>
</dbReference>
<protein>
    <submittedName>
        <fullName evidence="3">mRNA decapping hydrolase</fullName>
    </submittedName>
</protein>
<dbReference type="FunFam" id="3.30.428.10:FF:000016">
    <property type="entry name" value="Scavenger mRNA decapping enzyme"/>
    <property type="match status" value="1"/>
</dbReference>
<dbReference type="PANTHER" id="PTHR12978:SF0">
    <property type="entry name" value="M7GPPPX DIPHOSPHATASE"/>
    <property type="match status" value="1"/>
</dbReference>
<dbReference type="VEuPathDB" id="FungiDB:ATCC64974_51600"/>
<dbReference type="GO" id="GO:0000290">
    <property type="term" value="P:deadenylation-dependent decapping of nuclear-transcribed mRNA"/>
    <property type="evidence" value="ECO:0007669"/>
    <property type="project" value="InterPro"/>
</dbReference>
<dbReference type="InterPro" id="IPR011145">
    <property type="entry name" value="Scavenger_mRNA_decap_enz_N"/>
</dbReference>
<dbReference type="SUPFAM" id="SSF54197">
    <property type="entry name" value="HIT-like"/>
    <property type="match status" value="1"/>
</dbReference>
<evidence type="ECO:0000313" key="4">
    <source>
        <dbReference type="Proteomes" id="UP000068243"/>
    </source>
</evidence>
<dbReference type="OMA" id="QCTPNIL"/>
<dbReference type="GO" id="GO:0032299">
    <property type="term" value="C:ribonuclease H2 complex"/>
    <property type="evidence" value="ECO:0007669"/>
    <property type="project" value="InterPro"/>
</dbReference>
<evidence type="ECO:0000313" key="3">
    <source>
        <dbReference type="EMBL" id="GAQ46091.1"/>
    </source>
</evidence>
<sequence length="519" mass="58770">MFAIQPAQNSSNETSTDKFTPNILPCRIHHDGPVDTLGRYWTPTTDEKDQNLQTAYFRGRKLRGRRVAIPEGYEGVIATPTDRTMPATRTSADVEVEEVTPEEPVKILEKQGTFDEYVVWGHEFVPAADETFVKGVEEWIKLAEVRIHIDKPDRPQDSAARTNIWGLAGGAHLEIRGEQTPQTRQATQPPASQPLHHPSLHIQTMTTLSNSTNPTPKDQSGRRIAILGTIDNQQGILIAERAAFATETPAALQAFHAAITDVNNLGDNDIYRWYLASSHSAPGSQQPPDLKINLIWPCTESHIKKYSEQVVRMVTETPEIYRDSIRPYMSAKREEGRLNWVFNILEGRTEQEDVILREKGPDGTEEGGFLVLPDLNWDRKTMGSLHLLALVMRRDIWSLRDLKKKHIPWLKYLRERLLEETVRVYPQLETDQLKLYVHYQPTYYHFHVHVVNVMLEAGATQATGKAFGLENIISQLETLDGDEEAGMADVSLTYFLGEASELWSNVFGPLKRGEKPLPN</sequence>
<gene>
    <name evidence="3" type="ORF">ABL_08752</name>
</gene>
<evidence type="ECO:0000256" key="1">
    <source>
        <dbReference type="ARBA" id="ARBA00010208"/>
    </source>
</evidence>
<dbReference type="InterPro" id="IPR013924">
    <property type="entry name" value="RNase_H2_suC"/>
</dbReference>
<feature type="compositionally biased region" description="Polar residues" evidence="2">
    <location>
        <begin position="1"/>
        <end position="19"/>
    </location>
</feature>